<dbReference type="EMBL" id="VUOA01000028">
    <property type="protein sequence ID" value="KAA2236236.1"/>
    <property type="molecule type" value="Genomic_DNA"/>
</dbReference>
<evidence type="ECO:0000256" key="10">
    <source>
        <dbReference type="ARBA" id="ARBA00022630"/>
    </source>
</evidence>
<keyword evidence="16" id="KW-0418">Kinase</keyword>
<evidence type="ECO:0000256" key="5">
    <source>
        <dbReference type="ARBA" id="ARBA00022475"/>
    </source>
</evidence>
<dbReference type="InterPro" id="IPR013656">
    <property type="entry name" value="PAS_4"/>
</dbReference>
<organism evidence="26 27">
    <name type="scientific">Salinarimonas soli</name>
    <dbReference type="NCBI Taxonomy" id="1638099"/>
    <lineage>
        <taxon>Bacteria</taxon>
        <taxon>Pseudomonadati</taxon>
        <taxon>Pseudomonadota</taxon>
        <taxon>Alphaproteobacteria</taxon>
        <taxon>Hyphomicrobiales</taxon>
        <taxon>Salinarimonadaceae</taxon>
        <taxon>Salinarimonas</taxon>
    </lineage>
</organism>
<dbReference type="GO" id="GO:0007165">
    <property type="term" value="P:signal transduction"/>
    <property type="evidence" value="ECO:0007669"/>
    <property type="project" value="InterPro"/>
</dbReference>
<dbReference type="InterPro" id="IPR003660">
    <property type="entry name" value="HAMP_dom"/>
</dbReference>
<feature type="domain" description="PAS" evidence="23">
    <location>
        <begin position="478"/>
        <end position="549"/>
    </location>
</feature>
<feature type="domain" description="PAS" evidence="23">
    <location>
        <begin position="605"/>
        <end position="651"/>
    </location>
</feature>
<dbReference type="Pfam" id="PF07536">
    <property type="entry name" value="HWE_HK"/>
    <property type="match status" value="1"/>
</dbReference>
<reference evidence="26 27" key="2">
    <citation type="submission" date="2019-09" db="EMBL/GenBank/DDBJ databases">
        <authorList>
            <person name="Jin C."/>
        </authorList>
    </citation>
    <scope>NUCLEOTIDE SEQUENCE [LARGE SCALE GENOMIC DNA]</scope>
    <source>
        <strain evidence="26 27">BN140002</strain>
    </source>
</reference>
<evidence type="ECO:0000256" key="14">
    <source>
        <dbReference type="ARBA" id="ARBA00022737"/>
    </source>
</evidence>
<evidence type="ECO:0000256" key="21">
    <source>
        <dbReference type="ARBA" id="ARBA00023136"/>
    </source>
</evidence>
<evidence type="ECO:0000256" key="22">
    <source>
        <dbReference type="ARBA" id="ARBA00023170"/>
    </source>
</evidence>
<dbReference type="PANTHER" id="PTHR41523:SF8">
    <property type="entry name" value="ETHYLENE RESPONSE SENSOR PROTEIN"/>
    <property type="match status" value="1"/>
</dbReference>
<feature type="domain" description="PAS" evidence="23">
    <location>
        <begin position="362"/>
        <end position="398"/>
    </location>
</feature>
<feature type="domain" description="PAC" evidence="24">
    <location>
        <begin position="552"/>
        <end position="604"/>
    </location>
</feature>
<dbReference type="SMART" id="SM00086">
    <property type="entry name" value="PAC"/>
    <property type="match status" value="3"/>
</dbReference>
<keyword evidence="17" id="KW-0067">ATP-binding</keyword>
<evidence type="ECO:0000256" key="17">
    <source>
        <dbReference type="ARBA" id="ARBA00022840"/>
    </source>
</evidence>
<evidence type="ECO:0000256" key="13">
    <source>
        <dbReference type="ARBA" id="ARBA00022692"/>
    </source>
</evidence>
<evidence type="ECO:0000313" key="27">
    <source>
        <dbReference type="Proteomes" id="UP000323142"/>
    </source>
</evidence>
<dbReference type="InterPro" id="IPR001610">
    <property type="entry name" value="PAC"/>
</dbReference>
<keyword evidence="20" id="KW-0843">Virulence</keyword>
<keyword evidence="11" id="KW-0288">FMN</keyword>
<dbReference type="InterPro" id="IPR011102">
    <property type="entry name" value="Sig_transdc_His_kinase_HWE"/>
</dbReference>
<keyword evidence="8" id="KW-0597">Phosphoprotein</keyword>
<evidence type="ECO:0000256" key="4">
    <source>
        <dbReference type="ARBA" id="ARBA00021740"/>
    </source>
</evidence>
<keyword evidence="13" id="KW-0812">Transmembrane</keyword>
<keyword evidence="15" id="KW-0547">Nucleotide-binding</keyword>
<dbReference type="Gene3D" id="3.30.450.20">
    <property type="entry name" value="PAS domain"/>
    <property type="match status" value="4"/>
</dbReference>
<evidence type="ECO:0000256" key="16">
    <source>
        <dbReference type="ARBA" id="ARBA00022777"/>
    </source>
</evidence>
<evidence type="ECO:0000259" key="25">
    <source>
        <dbReference type="PROSITE" id="PS50885"/>
    </source>
</evidence>
<comment type="catalytic activity">
    <reaction evidence="1">
        <text>ATP + protein L-histidine = ADP + protein N-phospho-L-histidine.</text>
        <dbReference type="EC" id="2.7.13.3"/>
    </reaction>
</comment>
<feature type="domain" description="HAMP" evidence="25">
    <location>
        <begin position="303"/>
        <end position="354"/>
    </location>
</feature>
<evidence type="ECO:0000259" key="24">
    <source>
        <dbReference type="PROSITE" id="PS50113"/>
    </source>
</evidence>
<dbReference type="SMART" id="SM00091">
    <property type="entry name" value="PAS"/>
    <property type="match status" value="4"/>
</dbReference>
<reference evidence="26 27" key="1">
    <citation type="submission" date="2019-09" db="EMBL/GenBank/DDBJ databases">
        <title>Salinarimonas rosea gen. nov., sp. nov., a new member of the a-2 subgroup of the Proteobacteria.</title>
        <authorList>
            <person name="Liu J."/>
        </authorList>
    </citation>
    <scope>NUCLEOTIDE SEQUENCE [LARGE SCALE GENOMIC DNA]</scope>
    <source>
        <strain evidence="26 27">BN140002</strain>
    </source>
</reference>
<keyword evidence="6" id="KW-0997">Cell inner membrane</keyword>
<dbReference type="PROSITE" id="PS50112">
    <property type="entry name" value="PAS"/>
    <property type="match status" value="3"/>
</dbReference>
<evidence type="ECO:0000256" key="18">
    <source>
        <dbReference type="ARBA" id="ARBA00022989"/>
    </source>
</evidence>
<keyword evidence="5" id="KW-1003">Cell membrane</keyword>
<evidence type="ECO:0000256" key="2">
    <source>
        <dbReference type="ARBA" id="ARBA00004429"/>
    </source>
</evidence>
<comment type="caution">
    <text evidence="26">The sequence shown here is derived from an EMBL/GenBank/DDBJ whole genome shotgun (WGS) entry which is preliminary data.</text>
</comment>
<evidence type="ECO:0000256" key="6">
    <source>
        <dbReference type="ARBA" id="ARBA00022519"/>
    </source>
</evidence>
<dbReference type="Gene3D" id="3.30.565.10">
    <property type="entry name" value="Histidine kinase-like ATPase, C-terminal domain"/>
    <property type="match status" value="1"/>
</dbReference>
<dbReference type="SMART" id="SM00911">
    <property type="entry name" value="HWE_HK"/>
    <property type="match status" value="1"/>
</dbReference>
<dbReference type="Gene3D" id="2.10.70.100">
    <property type="match status" value="2"/>
</dbReference>
<name>A0A5B2VBX2_9HYPH</name>
<dbReference type="PROSITE" id="PS50885">
    <property type="entry name" value="HAMP"/>
    <property type="match status" value="1"/>
</dbReference>
<dbReference type="GO" id="GO:0009881">
    <property type="term" value="F:photoreceptor activity"/>
    <property type="evidence" value="ECO:0007669"/>
    <property type="project" value="UniProtKB-KW"/>
</dbReference>
<dbReference type="GO" id="GO:0005524">
    <property type="term" value="F:ATP binding"/>
    <property type="evidence" value="ECO:0007669"/>
    <property type="project" value="UniProtKB-KW"/>
</dbReference>
<evidence type="ECO:0000256" key="11">
    <source>
        <dbReference type="ARBA" id="ARBA00022643"/>
    </source>
</evidence>
<evidence type="ECO:0000256" key="20">
    <source>
        <dbReference type="ARBA" id="ARBA00023026"/>
    </source>
</evidence>
<keyword evidence="10" id="KW-0285">Flavoprotein</keyword>
<keyword evidence="27" id="KW-1185">Reference proteome</keyword>
<gene>
    <name evidence="26" type="ORF">F0L46_16135</name>
</gene>
<dbReference type="GO" id="GO:0005886">
    <property type="term" value="C:plasma membrane"/>
    <property type="evidence" value="ECO:0007669"/>
    <property type="project" value="UniProtKB-SubCell"/>
</dbReference>
<dbReference type="EC" id="2.7.13.3" evidence="3"/>
<feature type="domain" description="PAC" evidence="24">
    <location>
        <begin position="804"/>
        <end position="856"/>
    </location>
</feature>
<keyword evidence="21" id="KW-0472">Membrane</keyword>
<dbReference type="Proteomes" id="UP000323142">
    <property type="component" value="Unassembled WGS sequence"/>
</dbReference>
<keyword evidence="9" id="KW-0716">Sensory transduction</keyword>
<keyword evidence="18" id="KW-1133">Transmembrane helix</keyword>
<dbReference type="InterPro" id="IPR000700">
    <property type="entry name" value="PAS-assoc_C"/>
</dbReference>
<keyword evidence="22" id="KW-0675">Receptor</keyword>
<evidence type="ECO:0000259" key="23">
    <source>
        <dbReference type="PROSITE" id="PS50112"/>
    </source>
</evidence>
<dbReference type="InterPro" id="IPR035965">
    <property type="entry name" value="PAS-like_dom_sf"/>
</dbReference>
<keyword evidence="12" id="KW-0808">Transferase</keyword>
<dbReference type="PANTHER" id="PTHR41523">
    <property type="entry name" value="TWO-COMPONENT SYSTEM SENSOR PROTEIN"/>
    <property type="match status" value="1"/>
</dbReference>
<evidence type="ECO:0000256" key="9">
    <source>
        <dbReference type="ARBA" id="ARBA00022606"/>
    </source>
</evidence>
<evidence type="ECO:0000256" key="19">
    <source>
        <dbReference type="ARBA" id="ARBA00022991"/>
    </source>
</evidence>
<dbReference type="InterPro" id="IPR000014">
    <property type="entry name" value="PAS"/>
</dbReference>
<evidence type="ECO:0000256" key="3">
    <source>
        <dbReference type="ARBA" id="ARBA00012438"/>
    </source>
</evidence>
<dbReference type="GO" id="GO:0004673">
    <property type="term" value="F:protein histidine kinase activity"/>
    <property type="evidence" value="ECO:0007669"/>
    <property type="project" value="UniProtKB-EC"/>
</dbReference>
<evidence type="ECO:0000256" key="1">
    <source>
        <dbReference type="ARBA" id="ARBA00000085"/>
    </source>
</evidence>
<dbReference type="Pfam" id="PF08448">
    <property type="entry name" value="PAS_4"/>
    <property type="match status" value="2"/>
</dbReference>
<keyword evidence="14" id="KW-0677">Repeat</keyword>
<dbReference type="InterPro" id="IPR036890">
    <property type="entry name" value="HATPase_C_sf"/>
</dbReference>
<dbReference type="CDD" id="cd00130">
    <property type="entry name" value="PAS"/>
    <property type="match status" value="4"/>
</dbReference>
<dbReference type="SUPFAM" id="SSF55785">
    <property type="entry name" value="PYP-like sensor domain (PAS domain)"/>
    <property type="match status" value="4"/>
</dbReference>
<dbReference type="InterPro" id="IPR013655">
    <property type="entry name" value="PAS_fold_3"/>
</dbReference>
<dbReference type="FunFam" id="2.10.70.100:FF:000001">
    <property type="entry name" value="Sensory transduction histidine kinase"/>
    <property type="match status" value="2"/>
</dbReference>
<feature type="domain" description="PAC" evidence="24">
    <location>
        <begin position="679"/>
        <end position="730"/>
    </location>
</feature>
<accession>A0A5B2VBX2</accession>
<dbReference type="NCBIfam" id="TIGR00229">
    <property type="entry name" value="sensory_box"/>
    <property type="match status" value="3"/>
</dbReference>
<evidence type="ECO:0000256" key="7">
    <source>
        <dbReference type="ARBA" id="ARBA00022543"/>
    </source>
</evidence>
<dbReference type="Pfam" id="PF08447">
    <property type="entry name" value="PAS_3"/>
    <property type="match status" value="2"/>
</dbReference>
<proteinExistence type="predicted"/>
<dbReference type="OrthoDB" id="341208at2"/>
<comment type="subcellular location">
    <subcellularLocation>
        <location evidence="2">Cell inner membrane</location>
        <topology evidence="2">Multi-pass membrane protein</topology>
    </subcellularLocation>
</comment>
<evidence type="ECO:0000313" key="26">
    <source>
        <dbReference type="EMBL" id="KAA2236236.1"/>
    </source>
</evidence>
<evidence type="ECO:0000256" key="12">
    <source>
        <dbReference type="ARBA" id="ARBA00022679"/>
    </source>
</evidence>
<keyword evidence="19" id="KW-0157">Chromophore</keyword>
<keyword evidence="7" id="KW-0600">Photoreceptor protein</keyword>
<dbReference type="AlphaFoldDB" id="A0A5B2VBX2"/>
<sequence length="1061" mass="116461">MPQVRKRRRRDRSMRWHLGALALALTLPILLFAGLLGAQFVSAERMRLAQEAEETAQSVAAVLDREFAGLRAVVDTVALSRRLQDEDWAGFHAEASEIRDRIGRHIVVRDLTGQHLVNTRQARGAPLPRAPLLPADLEAIAKRRPVVSNLFIGAVTGEPATEVVAPVLRGEEVTHLVNLNIPAADIRALVAGQTTLQNWTTEVVDGNGLVVARSHDHEAAVGKPASPVLRERAGANRLFAGRFSDGGDALYAVAQTSTAPWTVAVSTSREVLEAPLVRALWILGSLGVGLMALALGATWLVSRHLVEPTRALVSSAAALARGEPVPPMSSGVTEINRVSHAFAAASIAVRERRLADERAAAAAQRIQTIFESITDSVIVLDRRGRFTYLNERARSQIGPGRDLVGLPIQEAFPHLVGTPFWTAYQRAVDTGGPQRVDAYYAPRDIWFDATAYPSAEGLTIYFRDVTAERRAAVAVRESEERLRLALDAGELGTWDYDLSTGEGLWSERTCAILGYEAGEVRALAEWQDFIHRDDRARVLAGFRLALEGEADFGEEYRIVRPDGEERWVSANGLIRRSAGGEPVRAIGILHDVTERRRADEELRRTTELLRAVGETTPDAIMVKDREGRLLLANPATLRVVGKTWDEVRGRTQFEVRDDAAEAAAIAAIDMRVMERGEPETIEETVTTPYGLRTFLSSKSPLRDAEGRVYGLVGIATDITDRKAREAELAAANQRLEIAQSAGGIGVFDWNPVTDVSTVSPAYRALYGWAPDVPVDFDTWLARVHSDDREAARRDSERALAEGDYASEYRILRPDGEERWIHARGVVTFDETGRPVRMVGVNLDITERKHAEDQKTLMVRELHHRVKNTLATVQAIANATARNATDIESFRQSFTARIISLARTHTLLTENAWGVIPLRDLLDTELAPYEEEAGRVVREGPAILLPSDVALAFGMAVHELTTNAAKHGALSTPTGRLVVRWALDETDATRRLRFSWVERGGPVTSPPKRKGFGSRLLQHMLAGQLKGDVLMDYAPEGLTFSIDIALAEPQAGAPASPLRRSA</sequence>
<evidence type="ECO:0000256" key="8">
    <source>
        <dbReference type="ARBA" id="ARBA00022553"/>
    </source>
</evidence>
<dbReference type="PROSITE" id="PS50113">
    <property type="entry name" value="PAC"/>
    <property type="match status" value="3"/>
</dbReference>
<evidence type="ECO:0000256" key="15">
    <source>
        <dbReference type="ARBA" id="ARBA00022741"/>
    </source>
</evidence>
<protein>
    <recommendedName>
        <fullName evidence="4">Blue-light-activated histidine kinase</fullName>
        <ecNumber evidence="3">2.7.13.3</ecNumber>
    </recommendedName>
</protein>